<feature type="domain" description="Porphobilinogen deaminase N-terminal" evidence="8">
    <location>
        <begin position="15"/>
        <end position="225"/>
    </location>
</feature>
<evidence type="ECO:0000259" key="9">
    <source>
        <dbReference type="Pfam" id="PF03900"/>
    </source>
</evidence>
<dbReference type="SUPFAM" id="SSF54782">
    <property type="entry name" value="Porphobilinogen deaminase (hydroxymethylbilane synthase), C-terminal domain"/>
    <property type="match status" value="1"/>
</dbReference>
<dbReference type="EMBL" id="LGEM01000012">
    <property type="protein sequence ID" value="KUP98301.1"/>
    <property type="molecule type" value="Genomic_DNA"/>
</dbReference>
<evidence type="ECO:0000256" key="1">
    <source>
        <dbReference type="ARBA" id="ARBA00002869"/>
    </source>
</evidence>
<keyword evidence="5" id="KW-0627">Porphyrin biosynthesis</keyword>
<evidence type="ECO:0000313" key="10">
    <source>
        <dbReference type="EMBL" id="KUP98301.1"/>
    </source>
</evidence>
<dbReference type="GO" id="GO:0006783">
    <property type="term" value="P:heme biosynthetic process"/>
    <property type="evidence" value="ECO:0007669"/>
    <property type="project" value="TreeGrafter"/>
</dbReference>
<evidence type="ECO:0000256" key="6">
    <source>
        <dbReference type="ARBA" id="ARBA00048169"/>
    </source>
</evidence>
<dbReference type="InterPro" id="IPR022418">
    <property type="entry name" value="Porphobilinogen_deaminase_C"/>
</dbReference>
<dbReference type="NCBIfam" id="TIGR00212">
    <property type="entry name" value="hemC"/>
    <property type="match status" value="1"/>
</dbReference>
<protein>
    <recommendedName>
        <fullName evidence="3 7">Hydroxymethylbilane synthase</fullName>
        <ecNumber evidence="3 7">2.5.1.61</ecNumber>
    </recommendedName>
</protein>
<keyword evidence="11" id="KW-1185">Reference proteome</keyword>
<dbReference type="InterPro" id="IPR022417">
    <property type="entry name" value="Porphobilin_deaminase_N"/>
</dbReference>
<dbReference type="OrthoDB" id="9810298at2"/>
<organism evidence="10 11">
    <name type="scientific">Thermobifida cellulosilytica TB100</name>
    <dbReference type="NCBI Taxonomy" id="665004"/>
    <lineage>
        <taxon>Bacteria</taxon>
        <taxon>Bacillati</taxon>
        <taxon>Actinomycetota</taxon>
        <taxon>Actinomycetes</taxon>
        <taxon>Streptosporangiales</taxon>
        <taxon>Nocardiopsidaceae</taxon>
        <taxon>Thermobifida</taxon>
    </lineage>
</organism>
<sequence>MPIFEVVLPVEQQRLRIGTRVSPTARVHALHVRDLLAKALPEISMEIIPIETAAERRVGGFASLHGRTAAKRELDKRLLSGQIDLAVHWMKEVPSDSTVPEGITFGAYIRREDIHDVAVFRAGSPYRTLAELPPGAGVGVASVHRCGQLLRYRPDLTVHTTHGDADSQIDALDAQDEYEAVIVAHSEIARPHPPEDRAMQPLDLEMMCPPIGAAAIGVACRIDDVPLADLLYTIDDPLTRAHITAERTLQHGLRAHYDSPIAGHCWSLPDGRLSLRGLVFTRDGRHMVEVCEQDAGNRPTRLGTRVAAALLSRGVGALISH</sequence>
<proteinExistence type="inferred from homology"/>
<keyword evidence="4" id="KW-0808">Transferase</keyword>
<evidence type="ECO:0000256" key="5">
    <source>
        <dbReference type="ARBA" id="ARBA00023244"/>
    </source>
</evidence>
<dbReference type="GO" id="GO:0005737">
    <property type="term" value="C:cytoplasm"/>
    <property type="evidence" value="ECO:0007669"/>
    <property type="project" value="UniProtKB-UniRule"/>
</dbReference>
<comment type="caution">
    <text evidence="10">The sequence shown here is derived from an EMBL/GenBank/DDBJ whole genome shotgun (WGS) entry which is preliminary data.</text>
</comment>
<dbReference type="AlphaFoldDB" id="A0A147KM45"/>
<dbReference type="EC" id="2.5.1.61" evidence="3 7"/>
<feature type="domain" description="Porphobilinogen deaminase C-terminal" evidence="9">
    <location>
        <begin position="243"/>
        <end position="311"/>
    </location>
</feature>
<evidence type="ECO:0000259" key="8">
    <source>
        <dbReference type="Pfam" id="PF01379"/>
    </source>
</evidence>
<dbReference type="InterPro" id="IPR000860">
    <property type="entry name" value="HemC"/>
</dbReference>
<gene>
    <name evidence="10" type="ORF">AC529_02380</name>
</gene>
<dbReference type="PANTHER" id="PTHR11557">
    <property type="entry name" value="PORPHOBILINOGEN DEAMINASE"/>
    <property type="match status" value="1"/>
</dbReference>
<evidence type="ECO:0000256" key="2">
    <source>
        <dbReference type="ARBA" id="ARBA00005638"/>
    </source>
</evidence>
<dbReference type="STRING" id="665004.AC529_02380"/>
<dbReference type="SUPFAM" id="SSF53850">
    <property type="entry name" value="Periplasmic binding protein-like II"/>
    <property type="match status" value="1"/>
</dbReference>
<dbReference type="InterPro" id="IPR036803">
    <property type="entry name" value="Porphobilinogen_deaminase_C_sf"/>
</dbReference>
<dbReference type="Pfam" id="PF01379">
    <property type="entry name" value="Porphobil_deam"/>
    <property type="match status" value="1"/>
</dbReference>
<comment type="function">
    <text evidence="1">Tetrapolymerization of the monopyrrole PBG into the hydroxymethylbilane pre-uroporphyrinogen in several discrete steps.</text>
</comment>
<comment type="catalytic activity">
    <reaction evidence="6">
        <text>4 porphobilinogen + H2O = hydroxymethylbilane + 4 NH4(+)</text>
        <dbReference type="Rhea" id="RHEA:13185"/>
        <dbReference type="ChEBI" id="CHEBI:15377"/>
        <dbReference type="ChEBI" id="CHEBI:28938"/>
        <dbReference type="ChEBI" id="CHEBI:57845"/>
        <dbReference type="ChEBI" id="CHEBI:58126"/>
        <dbReference type="EC" id="2.5.1.61"/>
    </reaction>
</comment>
<dbReference type="RefSeq" id="WP_083947922.1">
    <property type="nucleotide sequence ID" value="NZ_KQ950180.1"/>
</dbReference>
<accession>A0A147KM45</accession>
<evidence type="ECO:0000256" key="7">
    <source>
        <dbReference type="NCBIfam" id="TIGR00212"/>
    </source>
</evidence>
<dbReference type="PRINTS" id="PR00151">
    <property type="entry name" value="PORPHBDMNASE"/>
</dbReference>
<evidence type="ECO:0000256" key="3">
    <source>
        <dbReference type="ARBA" id="ARBA00012655"/>
    </source>
</evidence>
<dbReference type="PATRIC" id="fig|665004.4.peg.1008"/>
<dbReference type="Gene3D" id="3.40.190.10">
    <property type="entry name" value="Periplasmic binding protein-like II"/>
    <property type="match status" value="2"/>
</dbReference>
<name>A0A147KM45_THECS</name>
<dbReference type="Proteomes" id="UP000074382">
    <property type="component" value="Unassembled WGS sequence"/>
</dbReference>
<comment type="similarity">
    <text evidence="2">Belongs to the HMBS family.</text>
</comment>
<evidence type="ECO:0000313" key="11">
    <source>
        <dbReference type="Proteomes" id="UP000074382"/>
    </source>
</evidence>
<dbReference type="Gene3D" id="3.30.160.40">
    <property type="entry name" value="Porphobilinogen deaminase, C-terminal domain"/>
    <property type="match status" value="1"/>
</dbReference>
<evidence type="ECO:0000256" key="4">
    <source>
        <dbReference type="ARBA" id="ARBA00022679"/>
    </source>
</evidence>
<reference evidence="11" key="1">
    <citation type="journal article" date="2017" name="Acta Aliment.">
        <title>Plant polysaccharide degrading enzyme system of Thermpbifida cellulosilytica TB100 revealed by de novo genome project data.</title>
        <authorList>
            <person name="Toth A."/>
            <person name="Baka E."/>
            <person name="Luzics S."/>
            <person name="Bata-Vidacs I."/>
            <person name="Nagy I."/>
            <person name="Balint B."/>
            <person name="Herceg R."/>
            <person name="Olasz F."/>
            <person name="Wilk T."/>
            <person name="Nagy T."/>
            <person name="Kriszt B."/>
            <person name="Nagy I."/>
            <person name="Kukolya J."/>
        </authorList>
    </citation>
    <scope>NUCLEOTIDE SEQUENCE [LARGE SCALE GENOMIC DNA]</scope>
    <source>
        <strain evidence="11">TB100</strain>
    </source>
</reference>
<dbReference type="Pfam" id="PF03900">
    <property type="entry name" value="Porphobil_deamC"/>
    <property type="match status" value="1"/>
</dbReference>
<dbReference type="PANTHER" id="PTHR11557:SF0">
    <property type="entry name" value="PORPHOBILINOGEN DEAMINASE"/>
    <property type="match status" value="1"/>
</dbReference>
<dbReference type="GO" id="GO:0004418">
    <property type="term" value="F:hydroxymethylbilane synthase activity"/>
    <property type="evidence" value="ECO:0007669"/>
    <property type="project" value="UniProtKB-UniRule"/>
</dbReference>
<dbReference type="PIRSF" id="PIRSF001438">
    <property type="entry name" value="4pyrrol_synth_OHMeBilane_synth"/>
    <property type="match status" value="1"/>
</dbReference>